<evidence type="ECO:0000256" key="1">
    <source>
        <dbReference type="SAM" id="MobiDB-lite"/>
    </source>
</evidence>
<feature type="region of interest" description="Disordered" evidence="1">
    <location>
        <begin position="15"/>
        <end position="44"/>
    </location>
</feature>
<evidence type="ECO:0000259" key="2">
    <source>
        <dbReference type="PROSITE" id="PS50858"/>
    </source>
</evidence>
<name>A0ABD3BT53_9LAMI</name>
<protein>
    <recommendedName>
        <fullName evidence="2">BSD domain-containing protein</fullName>
    </recommendedName>
</protein>
<comment type="caution">
    <text evidence="3">The sequence shown here is derived from an EMBL/GenBank/DDBJ whole genome shotgun (WGS) entry which is preliminary data.</text>
</comment>
<dbReference type="Pfam" id="PF03909">
    <property type="entry name" value="BSD"/>
    <property type="match status" value="1"/>
</dbReference>
<sequence length="192" mass="22183">MDAAYSWLRRSASKLKKTTLPPSSATATAATHSNSSTKNKPREDDEKIYGITDQLIEFVKSFTLETFNNFYLPDEEEIGSDGRNSGNVMRDLSEWQETHAMLALSRVKELAQLRFRLCPRYLKERQFWRIYFTLVRSYVTEYELQAVKLAKLKQMKTGDDETVSNINNVYEVEMSEAKFTTSEDSATSMEQK</sequence>
<feature type="compositionally biased region" description="Low complexity" evidence="1">
    <location>
        <begin position="23"/>
        <end position="37"/>
    </location>
</feature>
<reference evidence="4" key="1">
    <citation type="journal article" date="2024" name="IScience">
        <title>Strigolactones Initiate the Formation of Haustorium-like Structures in Castilleja.</title>
        <authorList>
            <person name="Buerger M."/>
            <person name="Peterson D."/>
            <person name="Chory J."/>
        </authorList>
    </citation>
    <scope>NUCLEOTIDE SEQUENCE [LARGE SCALE GENOMIC DNA]</scope>
</reference>
<dbReference type="PANTHER" id="PTHR31923">
    <property type="entry name" value="BSD DOMAIN-CONTAINING PROTEIN"/>
    <property type="match status" value="1"/>
</dbReference>
<dbReference type="PANTHER" id="PTHR31923:SF3">
    <property type="entry name" value="BSD DOMAIN-CONTAINING PROTEIN"/>
    <property type="match status" value="1"/>
</dbReference>
<dbReference type="SUPFAM" id="SSF140383">
    <property type="entry name" value="BSD domain-like"/>
    <property type="match status" value="1"/>
</dbReference>
<dbReference type="Proteomes" id="UP001632038">
    <property type="component" value="Unassembled WGS sequence"/>
</dbReference>
<evidence type="ECO:0000313" key="3">
    <source>
        <dbReference type="EMBL" id="KAL3620459.1"/>
    </source>
</evidence>
<dbReference type="SMART" id="SM00751">
    <property type="entry name" value="BSD"/>
    <property type="match status" value="1"/>
</dbReference>
<gene>
    <name evidence="3" type="ORF">CASFOL_035371</name>
</gene>
<dbReference type="Gene3D" id="1.10.3970.10">
    <property type="entry name" value="BSD domain"/>
    <property type="match status" value="1"/>
</dbReference>
<keyword evidence="4" id="KW-1185">Reference proteome</keyword>
<dbReference type="InterPro" id="IPR005607">
    <property type="entry name" value="BSD_dom"/>
</dbReference>
<dbReference type="EMBL" id="JAVIJP010000066">
    <property type="protein sequence ID" value="KAL3620459.1"/>
    <property type="molecule type" value="Genomic_DNA"/>
</dbReference>
<dbReference type="PROSITE" id="PS50858">
    <property type="entry name" value="BSD"/>
    <property type="match status" value="1"/>
</dbReference>
<evidence type="ECO:0000313" key="4">
    <source>
        <dbReference type="Proteomes" id="UP001632038"/>
    </source>
</evidence>
<feature type="domain" description="BSD" evidence="2">
    <location>
        <begin position="94"/>
        <end position="139"/>
    </location>
</feature>
<organism evidence="3 4">
    <name type="scientific">Castilleja foliolosa</name>
    <dbReference type="NCBI Taxonomy" id="1961234"/>
    <lineage>
        <taxon>Eukaryota</taxon>
        <taxon>Viridiplantae</taxon>
        <taxon>Streptophyta</taxon>
        <taxon>Embryophyta</taxon>
        <taxon>Tracheophyta</taxon>
        <taxon>Spermatophyta</taxon>
        <taxon>Magnoliopsida</taxon>
        <taxon>eudicotyledons</taxon>
        <taxon>Gunneridae</taxon>
        <taxon>Pentapetalae</taxon>
        <taxon>asterids</taxon>
        <taxon>lamiids</taxon>
        <taxon>Lamiales</taxon>
        <taxon>Orobanchaceae</taxon>
        <taxon>Pedicularideae</taxon>
        <taxon>Castillejinae</taxon>
        <taxon>Castilleja</taxon>
    </lineage>
</organism>
<dbReference type="AlphaFoldDB" id="A0ABD3BT53"/>
<dbReference type="InterPro" id="IPR035925">
    <property type="entry name" value="BSD_dom_sf"/>
</dbReference>
<accession>A0ABD3BT53</accession>
<proteinExistence type="predicted"/>